<feature type="compositionally biased region" description="Polar residues" evidence="1">
    <location>
        <begin position="302"/>
        <end position="312"/>
    </location>
</feature>
<dbReference type="PANTHER" id="PTHR13060">
    <property type="entry name" value="SGT1 PROTEIN HSGT1 SUPPRESSOR OF GCR2"/>
    <property type="match status" value="1"/>
</dbReference>
<evidence type="ECO:0000256" key="1">
    <source>
        <dbReference type="SAM" id="MobiDB-lite"/>
    </source>
</evidence>
<dbReference type="InterPro" id="IPR010770">
    <property type="entry name" value="Ecd"/>
</dbReference>
<dbReference type="AlphaFoldDB" id="A0AAE0V2Z1"/>
<organism evidence="2 3">
    <name type="scientific">Hemibagrus guttatus</name>
    <dbReference type="NCBI Taxonomy" id="175788"/>
    <lineage>
        <taxon>Eukaryota</taxon>
        <taxon>Metazoa</taxon>
        <taxon>Chordata</taxon>
        <taxon>Craniata</taxon>
        <taxon>Vertebrata</taxon>
        <taxon>Euteleostomi</taxon>
        <taxon>Actinopterygii</taxon>
        <taxon>Neopterygii</taxon>
        <taxon>Teleostei</taxon>
        <taxon>Ostariophysi</taxon>
        <taxon>Siluriformes</taxon>
        <taxon>Bagridae</taxon>
        <taxon>Hemibagrus</taxon>
    </lineage>
</organism>
<feature type="compositionally biased region" description="Low complexity" evidence="1">
    <location>
        <begin position="313"/>
        <end position="327"/>
    </location>
</feature>
<evidence type="ECO:0000313" key="3">
    <source>
        <dbReference type="Proteomes" id="UP001274896"/>
    </source>
</evidence>
<comment type="caution">
    <text evidence="2">The sequence shown here is derived from an EMBL/GenBank/DDBJ whole genome shotgun (WGS) entry which is preliminary data.</text>
</comment>
<sequence length="377" mass="41295">MVTFTRCLYAQLQQQAFIPDRRSGFTLPPPSHPRYKAHELGMKLAHGFEILCSKSGLAATDSEAPVSTNPLWRGFLNSLKRNDYFKGELEGSARYTELMKAAESFFKQSLSSSETCVKGPGEEVLKVLESAPYSLEELKKHEAHLPPEDCDDWLNITPDELERLLEERGGQRSSKGQGVTCGAGRGEDEEEKQQEEEEAGFTLVAVTQGMKDFINAMSSHEGAEFPRSCLSEPFSFDPDAVTSAVDRLLGGKDEELDSDDLDDDDDDDDDEAEEEGSEEQTETLDNLRRYMDEMDQELRTTNVGQSFTYNSKQGGDATAGAAGSSAQTEDDLQPLDVDINLVTNLLESLSSQAGLAGPASNLLHSLGLHLPPNADPS</sequence>
<accession>A0AAE0V2Z1</accession>
<proteinExistence type="predicted"/>
<protein>
    <submittedName>
        <fullName evidence="2">Uncharacterized protein</fullName>
    </submittedName>
</protein>
<feature type="region of interest" description="Disordered" evidence="1">
    <location>
        <begin position="302"/>
        <end position="330"/>
    </location>
</feature>
<keyword evidence="3" id="KW-1185">Reference proteome</keyword>
<dbReference type="Pfam" id="PF07093">
    <property type="entry name" value="SGT1"/>
    <property type="match status" value="1"/>
</dbReference>
<dbReference type="EMBL" id="JAUCMX010000008">
    <property type="protein sequence ID" value="KAK3537325.1"/>
    <property type="molecule type" value="Genomic_DNA"/>
</dbReference>
<feature type="region of interest" description="Disordered" evidence="1">
    <location>
        <begin position="166"/>
        <end position="198"/>
    </location>
</feature>
<name>A0AAE0V2Z1_9TELE</name>
<feature type="compositionally biased region" description="Acidic residues" evidence="1">
    <location>
        <begin position="254"/>
        <end position="282"/>
    </location>
</feature>
<feature type="region of interest" description="Disordered" evidence="1">
    <location>
        <begin position="249"/>
        <end position="284"/>
    </location>
</feature>
<dbReference type="Proteomes" id="UP001274896">
    <property type="component" value="Unassembled WGS sequence"/>
</dbReference>
<reference evidence="2" key="1">
    <citation type="submission" date="2023-06" db="EMBL/GenBank/DDBJ databases">
        <title>Male Hemibagrus guttatus genome.</title>
        <authorList>
            <person name="Bian C."/>
        </authorList>
    </citation>
    <scope>NUCLEOTIDE SEQUENCE</scope>
    <source>
        <strain evidence="2">Male_cb2023</strain>
        <tissue evidence="2">Muscle</tissue>
    </source>
</reference>
<dbReference type="GO" id="GO:0005634">
    <property type="term" value="C:nucleus"/>
    <property type="evidence" value="ECO:0007669"/>
    <property type="project" value="TreeGrafter"/>
</dbReference>
<gene>
    <name evidence="2" type="ORF">QTP70_008232</name>
</gene>
<evidence type="ECO:0000313" key="2">
    <source>
        <dbReference type="EMBL" id="KAK3537325.1"/>
    </source>
</evidence>
<feature type="compositionally biased region" description="Acidic residues" evidence="1">
    <location>
        <begin position="187"/>
        <end position="198"/>
    </location>
</feature>
<dbReference type="PANTHER" id="PTHR13060:SF0">
    <property type="entry name" value="PROTEIN ECDYSONELESS HOMOLOG"/>
    <property type="match status" value="1"/>
</dbReference>